<feature type="transmembrane region" description="Helical" evidence="10">
    <location>
        <begin position="175"/>
        <end position="197"/>
    </location>
</feature>
<evidence type="ECO:0000256" key="9">
    <source>
        <dbReference type="SAM" id="MobiDB-lite"/>
    </source>
</evidence>
<protein>
    <recommendedName>
        <fullName evidence="15">ABC transporter domain-containing protein</fullName>
    </recommendedName>
</protein>
<organism evidence="13 14">
    <name type="scientific">Henningerozyma blattae (strain ATCC 34711 / CBS 6284 / DSM 70876 / NBRC 10599 / NRRL Y-10934 / UCD 77-7)</name>
    <name type="common">Yeast</name>
    <name type="synonym">Tetrapisispora blattae</name>
    <dbReference type="NCBI Taxonomy" id="1071380"/>
    <lineage>
        <taxon>Eukaryota</taxon>
        <taxon>Fungi</taxon>
        <taxon>Dikarya</taxon>
        <taxon>Ascomycota</taxon>
        <taxon>Saccharomycotina</taxon>
        <taxon>Saccharomycetes</taxon>
        <taxon>Saccharomycetales</taxon>
        <taxon>Saccharomycetaceae</taxon>
        <taxon>Henningerozyma</taxon>
    </lineage>
</organism>
<dbReference type="STRING" id="1071380.I2GW21"/>
<comment type="similarity">
    <text evidence="2">Belongs to the ABC transporter superfamily. ABCB family. Mitochondrial peptide exporter (TC 3.A.1.212) subfamily.</text>
</comment>
<evidence type="ECO:0000256" key="10">
    <source>
        <dbReference type="SAM" id="Phobius"/>
    </source>
</evidence>
<dbReference type="Proteomes" id="UP000002866">
    <property type="component" value="Chromosome 1"/>
</dbReference>
<comment type="subcellular location">
    <subcellularLocation>
        <location evidence="1">Membrane</location>
        <topology evidence="1">Multi-pass membrane protein</topology>
    </subcellularLocation>
</comment>
<evidence type="ECO:0000259" key="11">
    <source>
        <dbReference type="PROSITE" id="PS50893"/>
    </source>
</evidence>
<keyword evidence="8 10" id="KW-0472">Membrane</keyword>
<dbReference type="PROSITE" id="PS50929">
    <property type="entry name" value="ABC_TM1F"/>
    <property type="match status" value="1"/>
</dbReference>
<evidence type="ECO:0000259" key="12">
    <source>
        <dbReference type="PROSITE" id="PS50929"/>
    </source>
</evidence>
<evidence type="ECO:0000256" key="2">
    <source>
        <dbReference type="ARBA" id="ARBA00005580"/>
    </source>
</evidence>
<evidence type="ECO:0000313" key="13">
    <source>
        <dbReference type="EMBL" id="CCH58323.1"/>
    </source>
</evidence>
<feature type="domain" description="ABC transporter" evidence="11">
    <location>
        <begin position="460"/>
        <end position="701"/>
    </location>
</feature>
<evidence type="ECO:0000256" key="1">
    <source>
        <dbReference type="ARBA" id="ARBA00004141"/>
    </source>
</evidence>
<dbReference type="Pfam" id="PF00664">
    <property type="entry name" value="ABC_membrane"/>
    <property type="match status" value="1"/>
</dbReference>
<evidence type="ECO:0000256" key="5">
    <source>
        <dbReference type="ARBA" id="ARBA00022741"/>
    </source>
</evidence>
<dbReference type="InterPro" id="IPR003439">
    <property type="entry name" value="ABC_transporter-like_ATP-bd"/>
</dbReference>
<dbReference type="InterPro" id="IPR003593">
    <property type="entry name" value="AAA+_ATPase"/>
</dbReference>
<evidence type="ECO:0000313" key="14">
    <source>
        <dbReference type="Proteomes" id="UP000002866"/>
    </source>
</evidence>
<keyword evidence="7 10" id="KW-1133">Transmembrane helix</keyword>
<keyword evidence="3" id="KW-0813">Transport</keyword>
<dbReference type="Gene3D" id="1.20.1560.10">
    <property type="entry name" value="ABC transporter type 1, transmembrane domain"/>
    <property type="match status" value="1"/>
</dbReference>
<evidence type="ECO:0000256" key="7">
    <source>
        <dbReference type="ARBA" id="ARBA00022989"/>
    </source>
</evidence>
<dbReference type="SUPFAM" id="SSF90123">
    <property type="entry name" value="ABC transporter transmembrane region"/>
    <property type="match status" value="1"/>
</dbReference>
<dbReference type="AlphaFoldDB" id="I2GW21"/>
<evidence type="ECO:0000256" key="6">
    <source>
        <dbReference type="ARBA" id="ARBA00022840"/>
    </source>
</evidence>
<dbReference type="OMA" id="MTWLGER"/>
<dbReference type="GO" id="GO:0005524">
    <property type="term" value="F:ATP binding"/>
    <property type="evidence" value="ECO:0007669"/>
    <property type="project" value="UniProtKB-KW"/>
</dbReference>
<dbReference type="CDD" id="cd18573">
    <property type="entry name" value="ABC_6TM_ABCB10_like"/>
    <property type="match status" value="1"/>
</dbReference>
<feature type="region of interest" description="Disordered" evidence="9">
    <location>
        <begin position="149"/>
        <end position="169"/>
    </location>
</feature>
<dbReference type="PROSITE" id="PS50893">
    <property type="entry name" value="ABC_TRANSPORTER_2"/>
    <property type="match status" value="1"/>
</dbReference>
<dbReference type="InterPro" id="IPR036640">
    <property type="entry name" value="ABC1_TM_sf"/>
</dbReference>
<dbReference type="InterPro" id="IPR017871">
    <property type="entry name" value="ABC_transporter-like_CS"/>
</dbReference>
<keyword evidence="14" id="KW-1185">Reference proteome</keyword>
<name>I2GW21_HENB6</name>
<keyword evidence="5" id="KW-0547">Nucleotide-binding</keyword>
<feature type="region of interest" description="Disordered" evidence="9">
    <location>
        <begin position="73"/>
        <end position="93"/>
    </location>
</feature>
<dbReference type="SUPFAM" id="SSF52540">
    <property type="entry name" value="P-loop containing nucleoside triphosphate hydrolases"/>
    <property type="match status" value="1"/>
</dbReference>
<dbReference type="GO" id="GO:0016887">
    <property type="term" value="F:ATP hydrolysis activity"/>
    <property type="evidence" value="ECO:0007669"/>
    <property type="project" value="EnsemblFungi"/>
</dbReference>
<feature type="transmembrane region" description="Helical" evidence="10">
    <location>
        <begin position="111"/>
        <end position="134"/>
    </location>
</feature>
<dbReference type="eggNOG" id="KOG0058">
    <property type="taxonomic scope" value="Eukaryota"/>
</dbReference>
<dbReference type="PANTHER" id="PTHR43394:SF1">
    <property type="entry name" value="ATP-BINDING CASSETTE SUB-FAMILY B MEMBER 10, MITOCHONDRIAL"/>
    <property type="match status" value="1"/>
</dbReference>
<dbReference type="FunFam" id="3.40.50.300:FF:000218">
    <property type="entry name" value="Multidrug ABC transporter ATP-binding protein"/>
    <property type="match status" value="1"/>
</dbReference>
<dbReference type="InterPro" id="IPR039421">
    <property type="entry name" value="Type_1_exporter"/>
</dbReference>
<dbReference type="Pfam" id="PF00005">
    <property type="entry name" value="ABC_tran"/>
    <property type="match status" value="1"/>
</dbReference>
<dbReference type="GO" id="GO:0005743">
    <property type="term" value="C:mitochondrial inner membrane"/>
    <property type="evidence" value="ECO:0007669"/>
    <property type="project" value="EnsemblFungi"/>
</dbReference>
<feature type="transmembrane region" description="Helical" evidence="10">
    <location>
        <begin position="285"/>
        <end position="302"/>
    </location>
</feature>
<dbReference type="OrthoDB" id="6500128at2759"/>
<evidence type="ECO:0000256" key="3">
    <source>
        <dbReference type="ARBA" id="ARBA00022448"/>
    </source>
</evidence>
<evidence type="ECO:0008006" key="15">
    <source>
        <dbReference type="Google" id="ProtNLM"/>
    </source>
</evidence>
<dbReference type="FunFam" id="1.20.1560.10:FF:000058">
    <property type="entry name" value="ABC transporter B family member 25"/>
    <property type="match status" value="1"/>
</dbReference>
<proteinExistence type="inferred from homology"/>
<dbReference type="FunCoup" id="I2GW21">
    <property type="interactions" value="480"/>
</dbReference>
<feature type="domain" description="ABC transmembrane type-1" evidence="12">
    <location>
        <begin position="114"/>
        <end position="426"/>
    </location>
</feature>
<dbReference type="GO" id="GO:0090374">
    <property type="term" value="P:oligopeptide export from mitochondrion"/>
    <property type="evidence" value="ECO:0007669"/>
    <property type="project" value="EnsemblFungi"/>
</dbReference>
<dbReference type="RefSeq" id="XP_004177842.1">
    <property type="nucleotide sequence ID" value="XM_004177794.1"/>
</dbReference>
<dbReference type="GO" id="GO:0015421">
    <property type="term" value="F:ABC-type oligopeptide transporter activity"/>
    <property type="evidence" value="ECO:0007669"/>
    <property type="project" value="EnsemblFungi"/>
</dbReference>
<dbReference type="PANTHER" id="PTHR43394">
    <property type="entry name" value="ATP-DEPENDENT PERMEASE MDL1, MITOCHONDRIAL"/>
    <property type="match status" value="1"/>
</dbReference>
<dbReference type="EMBL" id="HE806316">
    <property type="protein sequence ID" value="CCH58323.1"/>
    <property type="molecule type" value="Genomic_DNA"/>
</dbReference>
<reference evidence="13 14" key="1">
    <citation type="journal article" date="2011" name="Proc. Natl. Acad. Sci. U.S.A.">
        <title>Evolutionary erosion of yeast sex chromosomes by mating-type switching accidents.</title>
        <authorList>
            <person name="Gordon J.L."/>
            <person name="Armisen D."/>
            <person name="Proux-Wera E."/>
            <person name="Oheigeartaigh S.S."/>
            <person name="Byrne K.P."/>
            <person name="Wolfe K.H."/>
        </authorList>
    </citation>
    <scope>NUCLEOTIDE SEQUENCE [LARGE SCALE GENOMIC DNA]</scope>
    <source>
        <strain evidence="14">ATCC 34711 / CBS 6284 / DSM 70876 / NBRC 10599 / NRRL Y-10934 / UCD 77-7</strain>
    </source>
</reference>
<feature type="transmembrane region" description="Helical" evidence="10">
    <location>
        <begin position="397"/>
        <end position="417"/>
    </location>
</feature>
<dbReference type="Gene3D" id="3.40.50.300">
    <property type="entry name" value="P-loop containing nucleotide triphosphate hydrolases"/>
    <property type="match status" value="1"/>
</dbReference>
<dbReference type="GeneID" id="14493126"/>
<evidence type="ECO:0000256" key="8">
    <source>
        <dbReference type="ARBA" id="ARBA00023136"/>
    </source>
</evidence>
<keyword evidence="6" id="KW-0067">ATP-binding</keyword>
<keyword evidence="4 10" id="KW-0812">Transmembrane</keyword>
<dbReference type="HOGENOM" id="CLU_000604_84_3_1"/>
<gene>
    <name evidence="13" type="primary">TBLA0A05300</name>
    <name evidence="13" type="ORF">TBLA_0A05300</name>
</gene>
<feature type="transmembrane region" description="Helical" evidence="10">
    <location>
        <begin position="361"/>
        <end position="385"/>
    </location>
</feature>
<evidence type="ECO:0000256" key="4">
    <source>
        <dbReference type="ARBA" id="ARBA00022692"/>
    </source>
</evidence>
<dbReference type="InterPro" id="IPR027417">
    <property type="entry name" value="P-loop_NTPase"/>
</dbReference>
<accession>I2GW21</accession>
<dbReference type="InParanoid" id="I2GW21"/>
<sequence>MIGLRRCLIGLRPTAKIKRFPNITSHLSRSVQLSRRNISATTRNNGLSLLKNNNTKIHVGILPIRRFYSNANNSDANANSNDGTKSNSTNTKGKTREDIYNLFKLAKPEKWYIIASMGLIFITSAVSMLVPSVIGKLLDISTGIEFASNKDENDESSKEDKNENENENENKQTLIYGYTPLVFFSGLGVIFVVGAIANTGRIIILKLTGERIVARLRTRTMKNILKQDGKFQDSNKVGDLISRLSSDSSIVSNAVTRNVSDGARAVIQGCVGVGMMSFISLKLSGVMLFMVPPIGVLAMIYGRKIRNISKKLQESVGSLTKISEEQLNGTRTIQSYVGEKLEIHKYAKEVRKVYHVGLNEAVASGLFFGVTGLIGNGAMLSLLYVGCNMISNGTLSIGGLSSFMMYAVYTGSSLFGLSSFYSEIMKGSGAASRIFEINKYVPDINATKGIDPISFQDKPIEFEHIKFAYPTRSGHMIFQDLNIKINPGEHVCIIGPSGSGKSTISSLLLRYYDPLAGTISIGGKDIKEYSLRKYRKLMGVVHQEPVLFNGTILENILYNVPEEIANDKERLSNAIESSNCNKFLNTLPLGLETPVGPRGTQLSGGQKQRVALARAFLLEPTLLVLDEATSALDPRSESIVAQTLKQRCAKGFTTISIAHRVSTIKHSSRVVVLDKVGHVVETGPYEELLGIKDSALNKLLLSQNVEA</sequence>
<feature type="compositionally biased region" description="Low complexity" evidence="9">
    <location>
        <begin position="73"/>
        <end position="92"/>
    </location>
</feature>
<dbReference type="InterPro" id="IPR011527">
    <property type="entry name" value="ABC1_TM_dom"/>
</dbReference>
<dbReference type="KEGG" id="tbl:TBLA_0A05300"/>
<dbReference type="PROSITE" id="PS00211">
    <property type="entry name" value="ABC_TRANSPORTER_1"/>
    <property type="match status" value="1"/>
</dbReference>
<dbReference type="SMART" id="SM00382">
    <property type="entry name" value="AAA"/>
    <property type="match status" value="1"/>
</dbReference>